<keyword evidence="5" id="KW-1185">Reference proteome</keyword>
<dbReference type="Proteomes" id="UP001150266">
    <property type="component" value="Unassembled WGS sequence"/>
</dbReference>
<feature type="signal peptide" evidence="3">
    <location>
        <begin position="1"/>
        <end position="23"/>
    </location>
</feature>
<keyword evidence="2" id="KW-0812">Transmembrane</keyword>
<feature type="compositionally biased region" description="Pro residues" evidence="1">
    <location>
        <begin position="161"/>
        <end position="170"/>
    </location>
</feature>
<dbReference type="EMBL" id="JAOTPV010000014">
    <property type="protein sequence ID" value="KAJ4475654.1"/>
    <property type="molecule type" value="Genomic_DNA"/>
</dbReference>
<keyword evidence="2" id="KW-1133">Transmembrane helix</keyword>
<evidence type="ECO:0000313" key="5">
    <source>
        <dbReference type="Proteomes" id="UP001150266"/>
    </source>
</evidence>
<comment type="caution">
    <text evidence="4">The sequence shown here is derived from an EMBL/GenBank/DDBJ whole genome shotgun (WGS) entry which is preliminary data.</text>
</comment>
<name>A0A9W9A6J0_9AGAR</name>
<feature type="transmembrane region" description="Helical" evidence="2">
    <location>
        <begin position="33"/>
        <end position="57"/>
    </location>
</feature>
<gene>
    <name evidence="4" type="ORF">J3R30DRAFT_3501589</name>
</gene>
<organism evidence="4 5">
    <name type="scientific">Lentinula aciculospora</name>
    <dbReference type="NCBI Taxonomy" id="153920"/>
    <lineage>
        <taxon>Eukaryota</taxon>
        <taxon>Fungi</taxon>
        <taxon>Dikarya</taxon>
        <taxon>Basidiomycota</taxon>
        <taxon>Agaricomycotina</taxon>
        <taxon>Agaricomycetes</taxon>
        <taxon>Agaricomycetidae</taxon>
        <taxon>Agaricales</taxon>
        <taxon>Marasmiineae</taxon>
        <taxon>Omphalotaceae</taxon>
        <taxon>Lentinula</taxon>
    </lineage>
</organism>
<reference evidence="4" key="1">
    <citation type="submission" date="2022-08" db="EMBL/GenBank/DDBJ databases">
        <title>A Global Phylogenomic Analysis of the Shiitake Genus Lentinula.</title>
        <authorList>
            <consortium name="DOE Joint Genome Institute"/>
            <person name="Sierra-Patev S."/>
            <person name="Min B."/>
            <person name="Naranjo-Ortiz M."/>
            <person name="Looney B."/>
            <person name="Konkel Z."/>
            <person name="Slot J.C."/>
            <person name="Sakamoto Y."/>
            <person name="Steenwyk J.L."/>
            <person name="Rokas A."/>
            <person name="Carro J."/>
            <person name="Camarero S."/>
            <person name="Ferreira P."/>
            <person name="Molpeceres G."/>
            <person name="Ruiz-Duenas F.J."/>
            <person name="Serrano A."/>
            <person name="Henrissat B."/>
            <person name="Drula E."/>
            <person name="Hughes K.W."/>
            <person name="Mata J.L."/>
            <person name="Ishikawa N.K."/>
            <person name="Vargas-Isla R."/>
            <person name="Ushijima S."/>
            <person name="Smith C.A."/>
            <person name="Ahrendt S."/>
            <person name="Andreopoulos W."/>
            <person name="He G."/>
            <person name="Labutti K."/>
            <person name="Lipzen A."/>
            <person name="Ng V."/>
            <person name="Riley R."/>
            <person name="Sandor L."/>
            <person name="Barry K."/>
            <person name="Martinez A.T."/>
            <person name="Xiao Y."/>
            <person name="Gibbons J.G."/>
            <person name="Terashima K."/>
            <person name="Grigoriev I.V."/>
            <person name="Hibbett D.S."/>
        </authorList>
    </citation>
    <scope>NUCLEOTIDE SEQUENCE</scope>
    <source>
        <strain evidence="4">JLM2183</strain>
    </source>
</reference>
<feature type="region of interest" description="Disordered" evidence="1">
    <location>
        <begin position="125"/>
        <end position="186"/>
    </location>
</feature>
<accession>A0A9W9A6J0</accession>
<evidence type="ECO:0000256" key="1">
    <source>
        <dbReference type="SAM" id="MobiDB-lite"/>
    </source>
</evidence>
<dbReference type="AlphaFoldDB" id="A0A9W9A6J0"/>
<dbReference type="OrthoDB" id="3058330at2759"/>
<evidence type="ECO:0000313" key="4">
    <source>
        <dbReference type="EMBL" id="KAJ4475654.1"/>
    </source>
</evidence>
<evidence type="ECO:0000256" key="3">
    <source>
        <dbReference type="SAM" id="SignalP"/>
    </source>
</evidence>
<feature type="chain" id="PRO_5040967768" evidence="3">
    <location>
        <begin position="24"/>
        <end position="186"/>
    </location>
</feature>
<sequence length="186" mass="19526">MFTASNSAKAVLIISLAFNEVNAQVTTRRRTSSVGRIVAGVVVGCLVLIALLVLCCVMTRRRRRMRNNPSIGYTAGSNNGFYGTGGRPLFGAGGMFPFGQQKQNYNQDTTFPPQQPGGAQYGYGNNDPNAYAAQPVGGGGYQPSSQPPALPTYGKEGAGYAPPPGPPPPAHTTDGQNDHFVGGFRS</sequence>
<proteinExistence type="predicted"/>
<keyword evidence="2" id="KW-0472">Membrane</keyword>
<evidence type="ECO:0000256" key="2">
    <source>
        <dbReference type="SAM" id="Phobius"/>
    </source>
</evidence>
<protein>
    <submittedName>
        <fullName evidence="4">Uncharacterized protein</fullName>
    </submittedName>
</protein>
<dbReference type="Gene3D" id="1.20.5.900">
    <property type="entry name" value="transmembrane domain of human cd4"/>
    <property type="match status" value="1"/>
</dbReference>
<keyword evidence="3" id="KW-0732">Signal</keyword>